<gene>
    <name evidence="7" type="ORF">OG699_22190</name>
</gene>
<dbReference type="Gene3D" id="1.10.4200.10">
    <property type="entry name" value="Triphosphoribosyl-dephospho-CoA protein"/>
    <property type="match status" value="1"/>
</dbReference>
<keyword evidence="7" id="KW-0328">Glycosyltransferase</keyword>
<proteinExistence type="predicted"/>
<keyword evidence="3 7" id="KW-0808">Transferase</keyword>
<dbReference type="InterPro" id="IPR002736">
    <property type="entry name" value="CitG"/>
</dbReference>
<keyword evidence="4" id="KW-0547">Nucleotide-binding</keyword>
<accession>A0AAU3I5J3</accession>
<organism evidence="7">
    <name type="scientific">Streptomyces sp. NBC_01393</name>
    <dbReference type="NCBI Taxonomy" id="2903851"/>
    <lineage>
        <taxon>Bacteria</taxon>
        <taxon>Bacillati</taxon>
        <taxon>Actinomycetota</taxon>
        <taxon>Actinomycetes</taxon>
        <taxon>Kitasatosporales</taxon>
        <taxon>Streptomycetaceae</taxon>
        <taxon>Streptomyces</taxon>
    </lineage>
</organism>
<dbReference type="EC" id="2.4.2.52" evidence="2"/>
<evidence type="ECO:0000256" key="2">
    <source>
        <dbReference type="ARBA" id="ARBA00012074"/>
    </source>
</evidence>
<keyword evidence="5" id="KW-0067">ATP-binding</keyword>
<dbReference type="PANTHER" id="PTHR30201">
    <property type="entry name" value="TRIPHOSPHORIBOSYL-DEPHOSPHO-COA SYNTHASE"/>
    <property type="match status" value="1"/>
</dbReference>
<dbReference type="AlphaFoldDB" id="A0AAU3I5J3"/>
<dbReference type="EMBL" id="CP109546">
    <property type="protein sequence ID" value="WTZ10450.1"/>
    <property type="molecule type" value="Genomic_DNA"/>
</dbReference>
<evidence type="ECO:0000256" key="5">
    <source>
        <dbReference type="ARBA" id="ARBA00022840"/>
    </source>
</evidence>
<dbReference type="GO" id="GO:0046917">
    <property type="term" value="F:triphosphoribosyl-dephospho-CoA synthase activity"/>
    <property type="evidence" value="ECO:0007669"/>
    <property type="project" value="UniProtKB-EC"/>
</dbReference>
<comment type="catalytic activity">
    <reaction evidence="1">
        <text>3'-dephospho-CoA + ATP = 2'-(5''-triphospho-alpha-D-ribosyl)-3'-dephospho-CoA + adenine</text>
        <dbReference type="Rhea" id="RHEA:15117"/>
        <dbReference type="ChEBI" id="CHEBI:16708"/>
        <dbReference type="ChEBI" id="CHEBI:30616"/>
        <dbReference type="ChEBI" id="CHEBI:57328"/>
        <dbReference type="ChEBI" id="CHEBI:61378"/>
        <dbReference type="EC" id="2.4.2.52"/>
    </reaction>
</comment>
<feature type="compositionally biased region" description="Low complexity" evidence="6">
    <location>
        <begin position="144"/>
        <end position="153"/>
    </location>
</feature>
<reference evidence="7" key="1">
    <citation type="submission" date="2022-10" db="EMBL/GenBank/DDBJ databases">
        <title>The complete genomes of actinobacterial strains from the NBC collection.</title>
        <authorList>
            <person name="Joergensen T.S."/>
            <person name="Alvarez Arevalo M."/>
            <person name="Sterndorff E.B."/>
            <person name="Faurdal D."/>
            <person name="Vuksanovic O."/>
            <person name="Mourched A.-S."/>
            <person name="Charusanti P."/>
            <person name="Shaw S."/>
            <person name="Blin K."/>
            <person name="Weber T."/>
        </authorList>
    </citation>
    <scope>NUCLEOTIDE SEQUENCE</scope>
    <source>
        <strain evidence="7">NBC_01393</strain>
    </source>
</reference>
<evidence type="ECO:0000256" key="6">
    <source>
        <dbReference type="SAM" id="MobiDB-lite"/>
    </source>
</evidence>
<dbReference type="GO" id="GO:0016757">
    <property type="term" value="F:glycosyltransferase activity"/>
    <property type="evidence" value="ECO:0007669"/>
    <property type="project" value="UniProtKB-KW"/>
</dbReference>
<evidence type="ECO:0000256" key="1">
    <source>
        <dbReference type="ARBA" id="ARBA00001210"/>
    </source>
</evidence>
<dbReference type="PANTHER" id="PTHR30201:SF2">
    <property type="entry name" value="2-(5''-TRIPHOSPHORIBOSYL)-3'-DEPHOSPHOCOENZYME-A SYNTHASE"/>
    <property type="match status" value="1"/>
</dbReference>
<name>A0AAU3I5J3_9ACTN</name>
<evidence type="ECO:0000256" key="4">
    <source>
        <dbReference type="ARBA" id="ARBA00022741"/>
    </source>
</evidence>
<feature type="region of interest" description="Disordered" evidence="6">
    <location>
        <begin position="131"/>
        <end position="153"/>
    </location>
</feature>
<evidence type="ECO:0000256" key="3">
    <source>
        <dbReference type="ARBA" id="ARBA00022679"/>
    </source>
</evidence>
<protein>
    <recommendedName>
        <fullName evidence="2">triphosphoribosyl-dephospho-CoA synthase</fullName>
        <ecNumber evidence="2">2.4.2.52</ecNumber>
    </recommendedName>
</protein>
<dbReference type="GO" id="GO:0051191">
    <property type="term" value="P:prosthetic group biosynthetic process"/>
    <property type="evidence" value="ECO:0007669"/>
    <property type="project" value="TreeGrafter"/>
</dbReference>
<evidence type="ECO:0000313" key="7">
    <source>
        <dbReference type="EMBL" id="WTZ10450.1"/>
    </source>
</evidence>
<dbReference type="Pfam" id="PF01874">
    <property type="entry name" value="CitG"/>
    <property type="match status" value="1"/>
</dbReference>
<dbReference type="GO" id="GO:0005524">
    <property type="term" value="F:ATP binding"/>
    <property type="evidence" value="ECO:0007669"/>
    <property type="project" value="UniProtKB-KW"/>
</dbReference>
<sequence>MSSREDDEVLARAAVAALTRQLELTPKPGLPDPRDLRARVTRRDLCSLRWSAKALTPGLAAMAAAARRTGRATPELRAELGSIGRCTEHSVALTGGGHRGALWVLGLLVAAAALDPGATGADVTATAKRIAAHTDRRAPRRPSRGSSVSATYGAAGARGEARAGFPHVRRALDALATARAAGAPEPCARLDALLAVMATLQDTELLYTAGPHGLRHVQAGARGVLEAGGTSTEAGRSGLAVLDDDLHARGWSPRGSGGLLAGALFVDALPVTRV</sequence>